<dbReference type="InterPro" id="IPR013154">
    <property type="entry name" value="ADH-like_N"/>
</dbReference>
<evidence type="ECO:0000259" key="7">
    <source>
        <dbReference type="SMART" id="SM00829"/>
    </source>
</evidence>
<evidence type="ECO:0000313" key="9">
    <source>
        <dbReference type="Proteomes" id="UP001139494"/>
    </source>
</evidence>
<keyword evidence="5" id="KW-0560">Oxidoreductase</keyword>
<dbReference type="SMART" id="SM00829">
    <property type="entry name" value="PKS_ER"/>
    <property type="match status" value="1"/>
</dbReference>
<proteinExistence type="inferred from homology"/>
<evidence type="ECO:0000256" key="3">
    <source>
        <dbReference type="ARBA" id="ARBA00022723"/>
    </source>
</evidence>
<dbReference type="Pfam" id="PF00107">
    <property type="entry name" value="ADH_zinc_N"/>
    <property type="match status" value="1"/>
</dbReference>
<keyword evidence="4 6" id="KW-0862">Zinc</keyword>
<dbReference type="GO" id="GO:0044281">
    <property type="term" value="P:small molecule metabolic process"/>
    <property type="evidence" value="ECO:0007669"/>
    <property type="project" value="UniProtKB-ARBA"/>
</dbReference>
<evidence type="ECO:0000256" key="1">
    <source>
        <dbReference type="ARBA" id="ARBA00001947"/>
    </source>
</evidence>
<dbReference type="InterPro" id="IPR013149">
    <property type="entry name" value="ADH-like_C"/>
</dbReference>
<sequence length="333" mass="36322">MSDPGELELIERELSLDDHEVLVETERASICDADLRAYKGMTIPTDLPDGIFEYPGHEGSGTVLEVGTKVREYEPGDEVMLFGPNNAFATHFKAPVESLQEAPSGIDLSVAALGEPACVGIYGVFESGVQPGDSVLVVGLNFQGQIAVEGLKKKGAATVIAVDYREPRLDVADRRGADVVLNSETDDVASVIEDHTQYNADEDASGHASGDAGVDVAFHSCGYWNSHAEEYFNLAVQHTRDEGIVVSIPDLMDPIEADLHRIHHHGMDIRMPNLMHHGPEFLDRWVPRLMKPIVKGTLDVESLVTDTYGLSDASEAMEQYSRDESQIKIALEP</sequence>
<dbReference type="GO" id="GO:0008270">
    <property type="term" value="F:zinc ion binding"/>
    <property type="evidence" value="ECO:0007669"/>
    <property type="project" value="InterPro"/>
</dbReference>
<dbReference type="InterPro" id="IPR020843">
    <property type="entry name" value="ER"/>
</dbReference>
<dbReference type="Pfam" id="PF08240">
    <property type="entry name" value="ADH_N"/>
    <property type="match status" value="1"/>
</dbReference>
<evidence type="ECO:0000256" key="5">
    <source>
        <dbReference type="ARBA" id="ARBA00023002"/>
    </source>
</evidence>
<evidence type="ECO:0000256" key="2">
    <source>
        <dbReference type="ARBA" id="ARBA00008072"/>
    </source>
</evidence>
<reference evidence="8" key="1">
    <citation type="journal article" date="2023" name="Front. Microbiol.">
        <title>Genomic-based phylogenetic and metabolic analyses of the genus Natronomonas, and description of Natronomonas aquatica sp. nov.</title>
        <authorList>
            <person name="Garcia-Roldan A."/>
            <person name="Duran-Viseras A."/>
            <person name="de la Haba R.R."/>
            <person name="Corral P."/>
            <person name="Sanchez-Porro C."/>
            <person name="Ventosa A."/>
        </authorList>
    </citation>
    <scope>NUCLEOTIDE SEQUENCE</scope>
    <source>
        <strain evidence="8">F2-12</strain>
    </source>
</reference>
<dbReference type="InterPro" id="IPR011032">
    <property type="entry name" value="GroES-like_sf"/>
</dbReference>
<keyword evidence="3 6" id="KW-0479">Metal-binding</keyword>
<dbReference type="SUPFAM" id="SSF51735">
    <property type="entry name" value="NAD(P)-binding Rossmann-fold domains"/>
    <property type="match status" value="1"/>
</dbReference>
<dbReference type="PANTHER" id="PTHR43350">
    <property type="entry name" value="NAD-DEPENDENT ALCOHOL DEHYDROGENASE"/>
    <property type="match status" value="1"/>
</dbReference>
<dbReference type="Proteomes" id="UP001139494">
    <property type="component" value="Unassembled WGS sequence"/>
</dbReference>
<dbReference type="Gene3D" id="3.40.50.720">
    <property type="entry name" value="NAD(P)-binding Rossmann-like Domain"/>
    <property type="match status" value="1"/>
</dbReference>
<dbReference type="EMBL" id="JAHLKM010000031">
    <property type="protein sequence ID" value="MCQ4334656.1"/>
    <property type="molecule type" value="Genomic_DNA"/>
</dbReference>
<feature type="domain" description="Enoyl reductase (ER)" evidence="7">
    <location>
        <begin position="2"/>
        <end position="331"/>
    </location>
</feature>
<dbReference type="Gene3D" id="3.90.180.10">
    <property type="entry name" value="Medium-chain alcohol dehydrogenases, catalytic domain"/>
    <property type="match status" value="2"/>
</dbReference>
<dbReference type="PROSITE" id="PS00059">
    <property type="entry name" value="ADH_ZINC"/>
    <property type="match status" value="1"/>
</dbReference>
<comment type="cofactor">
    <cofactor evidence="1 6">
        <name>Zn(2+)</name>
        <dbReference type="ChEBI" id="CHEBI:29105"/>
    </cofactor>
</comment>
<dbReference type="InterPro" id="IPR036291">
    <property type="entry name" value="NAD(P)-bd_dom_sf"/>
</dbReference>
<keyword evidence="9" id="KW-1185">Reference proteome</keyword>
<comment type="caution">
    <text evidence="8">The sequence shown here is derived from an EMBL/GenBank/DDBJ whole genome shotgun (WGS) entry which is preliminary data.</text>
</comment>
<dbReference type="InterPro" id="IPR002328">
    <property type="entry name" value="ADH_Zn_CS"/>
</dbReference>
<gene>
    <name evidence="8" type="ORF">KM295_14455</name>
</gene>
<dbReference type="PANTHER" id="PTHR43350:SF19">
    <property type="entry name" value="D-GULOSIDE 3-DEHYDROGENASE"/>
    <property type="match status" value="1"/>
</dbReference>
<dbReference type="AlphaFoldDB" id="A0A9R1CW45"/>
<accession>A0A9R1CW45</accession>
<evidence type="ECO:0000313" key="8">
    <source>
        <dbReference type="EMBL" id="MCQ4334656.1"/>
    </source>
</evidence>
<dbReference type="SUPFAM" id="SSF50129">
    <property type="entry name" value="GroES-like"/>
    <property type="match status" value="1"/>
</dbReference>
<organism evidence="8 9">
    <name type="scientific">Natronomonas aquatica</name>
    <dbReference type="NCBI Taxonomy" id="2841590"/>
    <lineage>
        <taxon>Archaea</taxon>
        <taxon>Methanobacteriati</taxon>
        <taxon>Methanobacteriota</taxon>
        <taxon>Stenosarchaea group</taxon>
        <taxon>Halobacteria</taxon>
        <taxon>Halobacteriales</taxon>
        <taxon>Natronomonadaceae</taxon>
        <taxon>Natronomonas</taxon>
    </lineage>
</organism>
<dbReference type="GO" id="GO:0043168">
    <property type="term" value="F:anion binding"/>
    <property type="evidence" value="ECO:0007669"/>
    <property type="project" value="UniProtKB-ARBA"/>
</dbReference>
<evidence type="ECO:0000256" key="4">
    <source>
        <dbReference type="ARBA" id="ARBA00022833"/>
    </source>
</evidence>
<dbReference type="RefSeq" id="WP_256030728.1">
    <property type="nucleotide sequence ID" value="NZ_JAHLKM010000031.1"/>
</dbReference>
<dbReference type="GO" id="GO:0016616">
    <property type="term" value="F:oxidoreductase activity, acting on the CH-OH group of donors, NAD or NADP as acceptor"/>
    <property type="evidence" value="ECO:0007669"/>
    <property type="project" value="UniProtKB-ARBA"/>
</dbReference>
<dbReference type="GO" id="GO:0030554">
    <property type="term" value="F:adenyl nucleotide binding"/>
    <property type="evidence" value="ECO:0007669"/>
    <property type="project" value="UniProtKB-ARBA"/>
</dbReference>
<evidence type="ECO:0000256" key="6">
    <source>
        <dbReference type="RuleBase" id="RU361277"/>
    </source>
</evidence>
<protein>
    <submittedName>
        <fullName evidence="8">Zinc-binding dehydrogenase</fullName>
    </submittedName>
</protein>
<name>A0A9R1CW45_9EURY</name>
<comment type="similarity">
    <text evidence="2 6">Belongs to the zinc-containing alcohol dehydrogenase family.</text>
</comment>